<comment type="subcellular location">
    <subcellularLocation>
        <location evidence="1">Cell outer membrane</location>
    </subcellularLocation>
</comment>
<keyword evidence="9" id="KW-1185">Reference proteome</keyword>
<reference evidence="9" key="1">
    <citation type="submission" date="2017-02" db="EMBL/GenBank/DDBJ databases">
        <authorList>
            <person name="Varghese N."/>
            <person name="Submissions S."/>
        </authorList>
    </citation>
    <scope>NUCLEOTIDE SEQUENCE [LARGE SCALE GENOMIC DNA]</scope>
    <source>
        <strain evidence="9">DSM 24967</strain>
    </source>
</reference>
<protein>
    <submittedName>
        <fullName evidence="8">Outer membrane efflux protein</fullName>
    </submittedName>
</protein>
<comment type="similarity">
    <text evidence="2">Belongs to the outer membrane factor (OMF) (TC 1.B.17) family.</text>
</comment>
<dbReference type="GO" id="GO:0015562">
    <property type="term" value="F:efflux transmembrane transporter activity"/>
    <property type="evidence" value="ECO:0007669"/>
    <property type="project" value="InterPro"/>
</dbReference>
<dbReference type="GO" id="GO:0015288">
    <property type="term" value="F:porin activity"/>
    <property type="evidence" value="ECO:0007669"/>
    <property type="project" value="TreeGrafter"/>
</dbReference>
<dbReference type="PANTHER" id="PTHR30026:SF20">
    <property type="entry name" value="OUTER MEMBRANE PROTEIN TOLC"/>
    <property type="match status" value="1"/>
</dbReference>
<dbReference type="SUPFAM" id="SSF56954">
    <property type="entry name" value="Outer membrane efflux proteins (OEP)"/>
    <property type="match status" value="1"/>
</dbReference>
<dbReference type="Pfam" id="PF02321">
    <property type="entry name" value="OEP"/>
    <property type="match status" value="1"/>
</dbReference>
<dbReference type="AlphaFoldDB" id="A0A1T5B984"/>
<dbReference type="GO" id="GO:0009279">
    <property type="term" value="C:cell outer membrane"/>
    <property type="evidence" value="ECO:0007669"/>
    <property type="project" value="UniProtKB-SubCell"/>
</dbReference>
<keyword evidence="4" id="KW-1134">Transmembrane beta strand</keyword>
<keyword evidence="5" id="KW-0812">Transmembrane</keyword>
<gene>
    <name evidence="8" type="ORF">SAMN05660349_01183</name>
</gene>
<dbReference type="InterPro" id="IPR003423">
    <property type="entry name" value="OMP_efflux"/>
</dbReference>
<evidence type="ECO:0000256" key="3">
    <source>
        <dbReference type="ARBA" id="ARBA00022448"/>
    </source>
</evidence>
<proteinExistence type="inferred from homology"/>
<dbReference type="Proteomes" id="UP000190852">
    <property type="component" value="Unassembled WGS sequence"/>
</dbReference>
<keyword evidence="6" id="KW-0472">Membrane</keyword>
<evidence type="ECO:0000256" key="2">
    <source>
        <dbReference type="ARBA" id="ARBA00007613"/>
    </source>
</evidence>
<dbReference type="GO" id="GO:1990281">
    <property type="term" value="C:efflux pump complex"/>
    <property type="evidence" value="ECO:0007669"/>
    <property type="project" value="TreeGrafter"/>
</dbReference>
<evidence type="ECO:0000256" key="6">
    <source>
        <dbReference type="ARBA" id="ARBA00023136"/>
    </source>
</evidence>
<sequence>MTQVKLIILGLLCPVFFLHGEELKTEHLTLTEAIRIAQLQSVDAAVALNELKVAYWEYRTHQADQLPEVNFGGTIPAYNSTFSKYQQSDGSYTYIRNNSLGITGGVSIDQNIALTGGKISLKSGLDLNRQLGHGAFNEFMSSPIGITITQPIMGVNIQKWNRKIQPVRYQEAKAHYIERVEGVTLSAISGFFNLLLAQENLKIAQQNLENAIKLHEIALAKRKIGQISESELMQLNLSALQAKGKVTEAQSVRNARMFQLRSFLGLGEQTEIEPMIPESLPSFRMDYQEVLDKAQENNSFAKNILRRQLEADYAVATAKGNRRSINLYASFGYSGTDQRFSSVYNNLQNSKIVEVGVSIPLLDWGKRKGKVKVAESNREVILSKTRQEQMNFNQDIFLLVENFNNQAGQLSIASQASAIAQKRYKTAIETFMIGKINILDLNDAQKSKDEAVQKEIEELYLYWNYYYNIRSITLFDFLSKSTLDAEFEKIVRN</sequence>
<organism evidence="8 9">
    <name type="scientific">Parabacteroides chartae</name>
    <dbReference type="NCBI Taxonomy" id="1037355"/>
    <lineage>
        <taxon>Bacteria</taxon>
        <taxon>Pseudomonadati</taxon>
        <taxon>Bacteroidota</taxon>
        <taxon>Bacteroidia</taxon>
        <taxon>Bacteroidales</taxon>
        <taxon>Tannerellaceae</taxon>
        <taxon>Parabacteroides</taxon>
    </lineage>
</organism>
<evidence type="ECO:0000313" key="8">
    <source>
        <dbReference type="EMBL" id="SKB43831.1"/>
    </source>
</evidence>
<keyword evidence="7" id="KW-0998">Cell outer membrane</keyword>
<accession>A0A1T5B984</accession>
<evidence type="ECO:0000313" key="9">
    <source>
        <dbReference type="Proteomes" id="UP000190852"/>
    </source>
</evidence>
<evidence type="ECO:0000256" key="4">
    <source>
        <dbReference type="ARBA" id="ARBA00022452"/>
    </source>
</evidence>
<evidence type="ECO:0000256" key="7">
    <source>
        <dbReference type="ARBA" id="ARBA00023237"/>
    </source>
</evidence>
<evidence type="ECO:0000256" key="5">
    <source>
        <dbReference type="ARBA" id="ARBA00022692"/>
    </source>
</evidence>
<name>A0A1T5B984_9BACT</name>
<dbReference type="Gene3D" id="1.20.1600.10">
    <property type="entry name" value="Outer membrane efflux proteins (OEP)"/>
    <property type="match status" value="1"/>
</dbReference>
<dbReference type="InterPro" id="IPR051906">
    <property type="entry name" value="TolC-like"/>
</dbReference>
<dbReference type="RefSeq" id="WP_079682812.1">
    <property type="nucleotide sequence ID" value="NZ_FUYQ01000006.1"/>
</dbReference>
<evidence type="ECO:0000256" key="1">
    <source>
        <dbReference type="ARBA" id="ARBA00004442"/>
    </source>
</evidence>
<dbReference type="PANTHER" id="PTHR30026">
    <property type="entry name" value="OUTER MEMBRANE PROTEIN TOLC"/>
    <property type="match status" value="1"/>
</dbReference>
<dbReference type="EMBL" id="FUYQ01000006">
    <property type="protein sequence ID" value="SKB43831.1"/>
    <property type="molecule type" value="Genomic_DNA"/>
</dbReference>
<keyword evidence="3" id="KW-0813">Transport</keyword>